<protein>
    <submittedName>
        <fullName evidence="4">Tankyrase-like</fullName>
    </submittedName>
</protein>
<feature type="repeat" description="ANK" evidence="3">
    <location>
        <begin position="264"/>
        <end position="296"/>
    </location>
</feature>
<feature type="repeat" description="ANK" evidence="3">
    <location>
        <begin position="149"/>
        <end position="181"/>
    </location>
</feature>
<keyword evidence="2 3" id="KW-0040">ANK repeat</keyword>
<dbReference type="InterPro" id="IPR002110">
    <property type="entry name" value="Ankyrin_rpt"/>
</dbReference>
<keyword evidence="1" id="KW-0677">Repeat</keyword>
<feature type="repeat" description="ANK" evidence="3">
    <location>
        <begin position="49"/>
        <end position="81"/>
    </location>
</feature>
<organism evidence="4">
    <name type="scientific">Hirondellea gigas</name>
    <dbReference type="NCBI Taxonomy" id="1518452"/>
    <lineage>
        <taxon>Eukaryota</taxon>
        <taxon>Metazoa</taxon>
        <taxon>Ecdysozoa</taxon>
        <taxon>Arthropoda</taxon>
        <taxon>Crustacea</taxon>
        <taxon>Multicrustacea</taxon>
        <taxon>Malacostraca</taxon>
        <taxon>Eumalacostraca</taxon>
        <taxon>Peracarida</taxon>
        <taxon>Amphipoda</taxon>
        <taxon>Amphilochidea</taxon>
        <taxon>Lysianassida</taxon>
        <taxon>Lysianassidira</taxon>
        <taxon>Lysianassoidea</taxon>
        <taxon>Lysianassidae</taxon>
        <taxon>Hirondellea</taxon>
    </lineage>
</organism>
<dbReference type="EMBL" id="IACF01001182">
    <property type="protein sequence ID" value="LAB66897.1"/>
    <property type="molecule type" value="mRNA"/>
</dbReference>
<dbReference type="PANTHER" id="PTHR24173">
    <property type="entry name" value="ANKYRIN REPEAT CONTAINING"/>
    <property type="match status" value="1"/>
</dbReference>
<sequence length="393" mass="42488">MMAAVARSPPRWALNSQLLLAIRTQDVGRASKLLKAGVDVDTKFAINALKKPALYLSVESNDVAMVQLLLRLGASVNHADSIGETPLLLACSRGYMTLVEMLLQQARPNINARTLQGTTALHAAAAQGSRELVETLLSHGADVKLQDKNGRSALHIATTVGCADICRSLIEAGAHAAVLDSMNNTPLHYAVSRTGINIENIQLLISKCPQALCITNKFGETPLIIAIRSGRSDIEYLLKAVLKLAMVIMPNLCHTMILGHRTDRGHTPLHLAVLEKQIACIRVLLAAGAEVDSRNHLGQTPLASAARDGNYEIVALLVAAGASTRTLVNRDTVDAEVKDPTIALMLRESFHAPPKLTSVCRRSLSRLYGLSGSLDFQLPLRWIDFLNFESLEL</sequence>
<dbReference type="SUPFAM" id="SSF48403">
    <property type="entry name" value="Ankyrin repeat"/>
    <property type="match status" value="2"/>
</dbReference>
<name>A0A2P2HYP9_9CRUS</name>
<feature type="repeat" description="ANK" evidence="3">
    <location>
        <begin position="297"/>
        <end position="329"/>
    </location>
</feature>
<dbReference type="Pfam" id="PF00023">
    <property type="entry name" value="Ank"/>
    <property type="match status" value="1"/>
</dbReference>
<accession>A0A2P2HYP9</accession>
<evidence type="ECO:0000256" key="2">
    <source>
        <dbReference type="ARBA" id="ARBA00023043"/>
    </source>
</evidence>
<dbReference type="PROSITE" id="PS50088">
    <property type="entry name" value="ANK_REPEAT"/>
    <property type="match status" value="5"/>
</dbReference>
<dbReference type="InterPro" id="IPR036770">
    <property type="entry name" value="Ankyrin_rpt-contain_sf"/>
</dbReference>
<reference evidence="4" key="1">
    <citation type="journal article" date="2018" name="Biosci. Biotechnol. Biochem.">
        <title>Polysaccharide hydrolase of the hadal zone amphipods Hirondellea gigas.</title>
        <authorList>
            <person name="Kobayashi H."/>
            <person name="Nagahama T."/>
            <person name="Arai W."/>
            <person name="Sasagawa Y."/>
            <person name="Umeda M."/>
            <person name="Hayashi T."/>
            <person name="Nikaido I."/>
            <person name="Watanabe H."/>
            <person name="Oguri K."/>
            <person name="Kitazato H."/>
            <person name="Fujioka K."/>
            <person name="Kido Y."/>
            <person name="Takami H."/>
        </authorList>
    </citation>
    <scope>NUCLEOTIDE SEQUENCE</scope>
    <source>
        <tissue evidence="4">Whole body</tissue>
    </source>
</reference>
<dbReference type="Pfam" id="PF12796">
    <property type="entry name" value="Ank_2"/>
    <property type="match status" value="3"/>
</dbReference>
<evidence type="ECO:0000313" key="4">
    <source>
        <dbReference type="EMBL" id="LAB66897.1"/>
    </source>
</evidence>
<evidence type="ECO:0000256" key="3">
    <source>
        <dbReference type="PROSITE-ProRule" id="PRU00023"/>
    </source>
</evidence>
<dbReference type="PANTHER" id="PTHR24173:SF74">
    <property type="entry name" value="ANKYRIN REPEAT DOMAIN-CONTAINING PROTEIN 16"/>
    <property type="match status" value="1"/>
</dbReference>
<dbReference type="Gene3D" id="1.25.40.20">
    <property type="entry name" value="Ankyrin repeat-containing domain"/>
    <property type="match status" value="3"/>
</dbReference>
<dbReference type="SMART" id="SM00248">
    <property type="entry name" value="ANK"/>
    <property type="match status" value="9"/>
</dbReference>
<dbReference type="PROSITE" id="PS50297">
    <property type="entry name" value="ANK_REP_REGION"/>
    <property type="match status" value="4"/>
</dbReference>
<dbReference type="PRINTS" id="PR01415">
    <property type="entry name" value="ANKYRIN"/>
</dbReference>
<feature type="repeat" description="ANK" evidence="3">
    <location>
        <begin position="116"/>
        <end position="148"/>
    </location>
</feature>
<proteinExistence type="evidence at transcript level"/>
<evidence type="ECO:0000256" key="1">
    <source>
        <dbReference type="ARBA" id="ARBA00022737"/>
    </source>
</evidence>
<dbReference type="AlphaFoldDB" id="A0A2P2HYP9"/>